<gene>
    <name evidence="2" type="ORF">K458DRAFT_391154</name>
</gene>
<organism evidence="2 3">
    <name type="scientific">Lentithecium fluviatile CBS 122367</name>
    <dbReference type="NCBI Taxonomy" id="1168545"/>
    <lineage>
        <taxon>Eukaryota</taxon>
        <taxon>Fungi</taxon>
        <taxon>Dikarya</taxon>
        <taxon>Ascomycota</taxon>
        <taxon>Pezizomycotina</taxon>
        <taxon>Dothideomycetes</taxon>
        <taxon>Pleosporomycetidae</taxon>
        <taxon>Pleosporales</taxon>
        <taxon>Massarineae</taxon>
        <taxon>Lentitheciaceae</taxon>
        <taxon>Lentithecium</taxon>
    </lineage>
</organism>
<dbReference type="AlphaFoldDB" id="A0A6G1IVW1"/>
<feature type="region of interest" description="Disordered" evidence="1">
    <location>
        <begin position="1"/>
        <end position="83"/>
    </location>
</feature>
<feature type="compositionally biased region" description="Low complexity" evidence="1">
    <location>
        <begin position="277"/>
        <end position="292"/>
    </location>
</feature>
<evidence type="ECO:0000313" key="3">
    <source>
        <dbReference type="Proteomes" id="UP000799291"/>
    </source>
</evidence>
<dbReference type="OrthoDB" id="5430111at2759"/>
<proteinExistence type="predicted"/>
<feature type="region of interest" description="Disordered" evidence="1">
    <location>
        <begin position="237"/>
        <end position="294"/>
    </location>
</feature>
<dbReference type="Proteomes" id="UP000799291">
    <property type="component" value="Unassembled WGS sequence"/>
</dbReference>
<reference evidence="2" key="1">
    <citation type="journal article" date="2020" name="Stud. Mycol.">
        <title>101 Dothideomycetes genomes: a test case for predicting lifestyles and emergence of pathogens.</title>
        <authorList>
            <person name="Haridas S."/>
            <person name="Albert R."/>
            <person name="Binder M."/>
            <person name="Bloem J."/>
            <person name="Labutti K."/>
            <person name="Salamov A."/>
            <person name="Andreopoulos B."/>
            <person name="Baker S."/>
            <person name="Barry K."/>
            <person name="Bills G."/>
            <person name="Bluhm B."/>
            <person name="Cannon C."/>
            <person name="Castanera R."/>
            <person name="Culley D."/>
            <person name="Daum C."/>
            <person name="Ezra D."/>
            <person name="Gonzalez J."/>
            <person name="Henrissat B."/>
            <person name="Kuo A."/>
            <person name="Liang C."/>
            <person name="Lipzen A."/>
            <person name="Lutzoni F."/>
            <person name="Magnuson J."/>
            <person name="Mondo S."/>
            <person name="Nolan M."/>
            <person name="Ohm R."/>
            <person name="Pangilinan J."/>
            <person name="Park H.-J."/>
            <person name="Ramirez L."/>
            <person name="Alfaro M."/>
            <person name="Sun H."/>
            <person name="Tritt A."/>
            <person name="Yoshinaga Y."/>
            <person name="Zwiers L.-H."/>
            <person name="Turgeon B."/>
            <person name="Goodwin S."/>
            <person name="Spatafora J."/>
            <person name="Crous P."/>
            <person name="Grigoriev I."/>
        </authorList>
    </citation>
    <scope>NUCLEOTIDE SEQUENCE</scope>
    <source>
        <strain evidence="2">CBS 122367</strain>
    </source>
</reference>
<feature type="compositionally biased region" description="Low complexity" evidence="1">
    <location>
        <begin position="1"/>
        <end position="15"/>
    </location>
</feature>
<feature type="compositionally biased region" description="Basic and acidic residues" evidence="1">
    <location>
        <begin position="442"/>
        <end position="455"/>
    </location>
</feature>
<feature type="compositionally biased region" description="Polar residues" evidence="1">
    <location>
        <begin position="122"/>
        <end position="135"/>
    </location>
</feature>
<feature type="region of interest" description="Disordered" evidence="1">
    <location>
        <begin position="311"/>
        <end position="332"/>
    </location>
</feature>
<feature type="compositionally biased region" description="Acidic residues" evidence="1">
    <location>
        <begin position="164"/>
        <end position="182"/>
    </location>
</feature>
<feature type="region of interest" description="Disordered" evidence="1">
    <location>
        <begin position="423"/>
        <end position="466"/>
    </location>
</feature>
<name>A0A6G1IVW1_9PLEO</name>
<feature type="compositionally biased region" description="Acidic residues" evidence="1">
    <location>
        <begin position="237"/>
        <end position="250"/>
    </location>
</feature>
<keyword evidence="3" id="KW-1185">Reference proteome</keyword>
<evidence type="ECO:0000256" key="1">
    <source>
        <dbReference type="SAM" id="MobiDB-lite"/>
    </source>
</evidence>
<feature type="compositionally biased region" description="Basic and acidic residues" evidence="1">
    <location>
        <begin position="423"/>
        <end position="432"/>
    </location>
</feature>
<feature type="region of interest" description="Disordered" evidence="1">
    <location>
        <begin position="102"/>
        <end position="219"/>
    </location>
</feature>
<protein>
    <submittedName>
        <fullName evidence="2">Uncharacterized protein</fullName>
    </submittedName>
</protein>
<dbReference type="EMBL" id="MU005588">
    <property type="protein sequence ID" value="KAF2682120.1"/>
    <property type="molecule type" value="Genomic_DNA"/>
</dbReference>
<feature type="compositionally biased region" description="Low complexity" evidence="1">
    <location>
        <begin position="111"/>
        <end position="121"/>
    </location>
</feature>
<evidence type="ECO:0000313" key="2">
    <source>
        <dbReference type="EMBL" id="KAF2682120.1"/>
    </source>
</evidence>
<feature type="compositionally biased region" description="Polar residues" evidence="1">
    <location>
        <begin position="253"/>
        <end position="262"/>
    </location>
</feature>
<sequence length="466" mass="51178">MPPALSDYDSTSASDSDWDSEPQAAASIEERVVQVKSPIVRTPLLERQEGKQSAPESKVTKELTRVSVARDIGTSAASKKRKRSTLLSGLGLDNIITVADDEDSHSVARDTPPTSSIPTSSLRTRGQTNAMQNSRPLYDQKYHPMDDVVQPSRAARHRAKYEEQNLDEDSEGTDFQEDDQSDSDVGVDHHRNTNKRRKLSHFPPTQGTRHSSRRTNRNVLYDMNVHPQDEEIEQMEIDSDQEGTSADEDAGPSQVTDGNTTMVGGRVIPDTGDDTASEQSSSSPPRSSPLSSITLGPLRATGIRLVPGQVLVDTSRGHRRSPRDRHSNSPGFHIYEDPVDVQLQILASAPAPLNYPHDDKENMVEDMESDDEPVVHDNTTVLPAAELTEEQIGALSDPAMDYVEPSMFDGSSDGMDYVHHTAVTRRDDERDSVLGTPSPSRTFDRGSDGAIERLHKTPPGGFALLR</sequence>
<accession>A0A6G1IVW1</accession>